<evidence type="ECO:0000256" key="1">
    <source>
        <dbReference type="SAM" id="Coils"/>
    </source>
</evidence>
<proteinExistence type="predicted"/>
<protein>
    <submittedName>
        <fullName evidence="2">Uncharacterized protein</fullName>
    </submittedName>
</protein>
<organism evidence="2 3">
    <name type="scientific">Angomonas deanei</name>
    <dbReference type="NCBI Taxonomy" id="59799"/>
    <lineage>
        <taxon>Eukaryota</taxon>
        <taxon>Discoba</taxon>
        <taxon>Euglenozoa</taxon>
        <taxon>Kinetoplastea</taxon>
        <taxon>Metakinetoplastina</taxon>
        <taxon>Trypanosomatida</taxon>
        <taxon>Trypanosomatidae</taxon>
        <taxon>Strigomonadinae</taxon>
        <taxon>Angomonas</taxon>
    </lineage>
</organism>
<evidence type="ECO:0000313" key="3">
    <source>
        <dbReference type="Proteomes" id="UP000515908"/>
    </source>
</evidence>
<sequence length="634" mass="68981">MTVALFETKELVRSAVWHPSTAIAPCLILLLDSGDVHLYDARFHLLGVMLPRAKQFSLLDYLPPKDPYVPSTETTPALGAKALGGDIKQIAAHPPVVKPKSTATRGKALGARNAFGIRETPAIGDVQNIVPLELEDKEEGKENVLVVQGKKGSETLPLVPVSPSPVIDTGRLMRGTATVPTTIPQPPPGPELLKINVQTKDDDGEGELVYVSTPAVTRVDPLDMNIRESSDFVSIAVVPPSRSNKSGVLLALTTRGAVYSCKIDGKGVPNLNLSDGKLNHHSFLSGVLFAVVAPVEEDIIALSLQCALIDADSELYAIVSSFSDGTVRVALVKESLLIAPPSSHSSSPGASYRTTVHLGEEVDVGSALSVKVPSATHLVQFDMVGNVALLRYNDPGDTFLFVLPLWSSSHGGWTYDRNLTEKGGKQQPPGLIVSYGGEMPLPLSLRLPFATRDKSVALSKDQILITPCESEETPSGDQLVIVNVVEIIRTAMYASMKSVERQPAAEHSRDELWKEVDRCYEVVLPCQKSFLKRDYVKAEQQLEQCYTQLESTTRKVNRYEGELEQKRERLYTALNTLQSDVHSVCEGVAHDREVLLSAIVHRRGRVALESSNEKLAEIHGLLKNLERLVSAPQK</sequence>
<dbReference type="EMBL" id="LR877159">
    <property type="protein sequence ID" value="CAD2219744.1"/>
    <property type="molecule type" value="Genomic_DNA"/>
</dbReference>
<dbReference type="VEuPathDB" id="TriTrypDB:ADEAN_000725300"/>
<name>A0A7G2CLE9_9TRYP</name>
<gene>
    <name evidence="2" type="ORF">ADEAN_000725300</name>
</gene>
<dbReference type="Proteomes" id="UP000515908">
    <property type="component" value="Chromosome 15"/>
</dbReference>
<evidence type="ECO:0000313" key="2">
    <source>
        <dbReference type="EMBL" id="CAD2219744.1"/>
    </source>
</evidence>
<feature type="coiled-coil region" evidence="1">
    <location>
        <begin position="535"/>
        <end position="569"/>
    </location>
</feature>
<dbReference type="AlphaFoldDB" id="A0A7G2CLE9"/>
<keyword evidence="3" id="KW-1185">Reference proteome</keyword>
<keyword evidence="1" id="KW-0175">Coiled coil</keyword>
<accession>A0A7G2CLE9</accession>
<reference evidence="2 3" key="1">
    <citation type="submission" date="2020-08" db="EMBL/GenBank/DDBJ databases">
        <authorList>
            <person name="Newling K."/>
            <person name="Davey J."/>
            <person name="Forrester S."/>
        </authorList>
    </citation>
    <scope>NUCLEOTIDE SEQUENCE [LARGE SCALE GENOMIC DNA]</scope>
    <source>
        <strain evidence="3">Crithidia deanei Carvalho (ATCC PRA-265)</strain>
    </source>
</reference>